<dbReference type="EMBL" id="CAEZXV010000097">
    <property type="protein sequence ID" value="CAB4707070.1"/>
    <property type="molecule type" value="Genomic_DNA"/>
</dbReference>
<sequence>MSTDKNLIGAAGEHLVLSRLLEQGVLASQAPRGTRKADILVNPLDGGRPILIQVKATIDKGARLKWHMKEKHEGIIEKDLYYCFVALSKENSSVYIVPAKQVAKVVQASYQAWLTKPGAKGQAHNESEMRWISSEYPFDVPGIKNGWMDKFLENWDLLIN</sequence>
<reference evidence="1" key="1">
    <citation type="submission" date="2020-05" db="EMBL/GenBank/DDBJ databases">
        <authorList>
            <person name="Chiriac C."/>
            <person name="Salcher M."/>
            <person name="Ghai R."/>
            <person name="Kavagutti S V."/>
        </authorList>
    </citation>
    <scope>NUCLEOTIDE SEQUENCE</scope>
</reference>
<dbReference type="InterPro" id="IPR011856">
    <property type="entry name" value="tRNA_endonuc-like_dom_sf"/>
</dbReference>
<dbReference type="Gene3D" id="3.40.1350.10">
    <property type="match status" value="1"/>
</dbReference>
<evidence type="ECO:0000313" key="1">
    <source>
        <dbReference type="EMBL" id="CAB4707070.1"/>
    </source>
</evidence>
<name>A0A6J6Q5U7_9ZZZZ</name>
<dbReference type="GO" id="GO:0003676">
    <property type="term" value="F:nucleic acid binding"/>
    <property type="evidence" value="ECO:0007669"/>
    <property type="project" value="InterPro"/>
</dbReference>
<accession>A0A6J6Q5U7</accession>
<dbReference type="AlphaFoldDB" id="A0A6J6Q5U7"/>
<proteinExistence type="predicted"/>
<organism evidence="1">
    <name type="scientific">freshwater metagenome</name>
    <dbReference type="NCBI Taxonomy" id="449393"/>
    <lineage>
        <taxon>unclassified sequences</taxon>
        <taxon>metagenomes</taxon>
        <taxon>ecological metagenomes</taxon>
    </lineage>
</organism>
<protein>
    <submittedName>
        <fullName evidence="1">Unannotated protein</fullName>
    </submittedName>
</protein>
<gene>
    <name evidence="1" type="ORF">UFOPK2598_00888</name>
</gene>